<dbReference type="PANTHER" id="PTHR30632:SF11">
    <property type="entry name" value="BLR4797 PROTEIN"/>
    <property type="match status" value="1"/>
</dbReference>
<gene>
    <name evidence="1" type="ORF">MMF98_09615</name>
</gene>
<organism evidence="1 2">
    <name type="scientific">Variovorax terrae</name>
    <dbReference type="NCBI Taxonomy" id="2923278"/>
    <lineage>
        <taxon>Bacteria</taxon>
        <taxon>Pseudomonadati</taxon>
        <taxon>Pseudomonadota</taxon>
        <taxon>Betaproteobacteria</taxon>
        <taxon>Burkholderiales</taxon>
        <taxon>Comamonadaceae</taxon>
        <taxon>Variovorax</taxon>
    </lineage>
</organism>
<evidence type="ECO:0000313" key="2">
    <source>
        <dbReference type="Proteomes" id="UP001139447"/>
    </source>
</evidence>
<dbReference type="PANTHER" id="PTHR30632">
    <property type="entry name" value="MOLYBDATE-BINDING PERIPLASMIC PROTEIN"/>
    <property type="match status" value="1"/>
</dbReference>
<dbReference type="InterPro" id="IPR050682">
    <property type="entry name" value="ModA/WtpA"/>
</dbReference>
<name>A0A9X1VTA4_9BURK</name>
<dbReference type="GO" id="GO:0030973">
    <property type="term" value="F:molybdate ion binding"/>
    <property type="evidence" value="ECO:0007669"/>
    <property type="project" value="TreeGrafter"/>
</dbReference>
<dbReference type="Proteomes" id="UP001139447">
    <property type="component" value="Unassembled WGS sequence"/>
</dbReference>
<dbReference type="AlphaFoldDB" id="A0A9X1VTA4"/>
<dbReference type="EMBL" id="JALGBI010000001">
    <property type="protein sequence ID" value="MCJ0763466.1"/>
    <property type="molecule type" value="Genomic_DNA"/>
</dbReference>
<accession>A0A9X1VTA4</accession>
<protein>
    <submittedName>
        <fullName evidence="1">Substrate-binding domain-containing protein</fullName>
    </submittedName>
</protein>
<reference evidence="1" key="1">
    <citation type="submission" date="2022-03" db="EMBL/GenBank/DDBJ databases">
        <authorList>
            <person name="Woo C.Y."/>
        </authorList>
    </citation>
    <scope>NUCLEOTIDE SEQUENCE</scope>
    <source>
        <strain evidence="1">CYS-02</strain>
    </source>
</reference>
<dbReference type="Pfam" id="PF13531">
    <property type="entry name" value="SBP_bac_11"/>
    <property type="match status" value="1"/>
</dbReference>
<dbReference type="GO" id="GO:0015689">
    <property type="term" value="P:molybdate ion transport"/>
    <property type="evidence" value="ECO:0007669"/>
    <property type="project" value="TreeGrafter"/>
</dbReference>
<dbReference type="Gene3D" id="3.40.190.10">
    <property type="entry name" value="Periplasmic binding protein-like II"/>
    <property type="match status" value="2"/>
</dbReference>
<proteinExistence type="predicted"/>
<sequence>MASPITLSIISSMATRQVLAELIEQFHQTSPIRVRLESVGGVDAAKRVQAGEAFDIVILAANAIDKLIAEGRIAAGSRRDLVHSGVSVAVRAGAPRPDIDSEEAVKQAVRQARSLSYSTGPSGVHLVKLFEQWGIADEIKDRIVQAPPGVPVGSLVAKGEVELGFQQLSELILLQGIDVLGPLPPAIQIVTTFSAGLCATSTQADAVRELLDFMASPAAAPAKQRNGLEAA</sequence>
<dbReference type="RefSeq" id="WP_243306056.1">
    <property type="nucleotide sequence ID" value="NZ_JALGBI010000001.1"/>
</dbReference>
<evidence type="ECO:0000313" key="1">
    <source>
        <dbReference type="EMBL" id="MCJ0763466.1"/>
    </source>
</evidence>
<comment type="caution">
    <text evidence="1">The sequence shown here is derived from an EMBL/GenBank/DDBJ whole genome shotgun (WGS) entry which is preliminary data.</text>
</comment>
<dbReference type="SUPFAM" id="SSF53850">
    <property type="entry name" value="Periplasmic binding protein-like II"/>
    <property type="match status" value="1"/>
</dbReference>
<keyword evidence="2" id="KW-1185">Reference proteome</keyword>